<keyword evidence="1" id="KW-0560">Oxidoreductase</keyword>
<dbReference type="EMBL" id="JAPUFD010000010">
    <property type="protein sequence ID" value="MDI1489580.1"/>
    <property type="molecule type" value="Genomic_DNA"/>
</dbReference>
<dbReference type="PANTHER" id="PTHR43625:SF78">
    <property type="entry name" value="PYRIDOXAL REDUCTASE-RELATED"/>
    <property type="match status" value="1"/>
</dbReference>
<feature type="compositionally biased region" description="Pro residues" evidence="2">
    <location>
        <begin position="22"/>
        <end position="40"/>
    </location>
</feature>
<dbReference type="InterPro" id="IPR023210">
    <property type="entry name" value="NADP_OxRdtase_dom"/>
</dbReference>
<feature type="compositionally biased region" description="Basic residues" evidence="2">
    <location>
        <begin position="41"/>
        <end position="52"/>
    </location>
</feature>
<reference evidence="4" key="1">
    <citation type="journal article" date="2023" name="Genome Biol. Evol.">
        <title>First Whole Genome Sequence and Flow Cytometry Genome Size Data for the Lichen-Forming Fungus Ramalina farinacea (Ascomycota).</title>
        <authorList>
            <person name="Llewellyn T."/>
            <person name="Mian S."/>
            <person name="Hill R."/>
            <person name="Leitch I.J."/>
            <person name="Gaya E."/>
        </authorList>
    </citation>
    <scope>NUCLEOTIDE SEQUENCE</scope>
    <source>
        <strain evidence="4">LIQ254RAFAR</strain>
    </source>
</reference>
<dbReference type="InterPro" id="IPR050791">
    <property type="entry name" value="Aldo-Keto_reductase"/>
</dbReference>
<dbReference type="AlphaFoldDB" id="A0AA43QN95"/>
<dbReference type="PANTHER" id="PTHR43625">
    <property type="entry name" value="AFLATOXIN B1 ALDEHYDE REDUCTASE"/>
    <property type="match status" value="1"/>
</dbReference>
<evidence type="ECO:0000313" key="5">
    <source>
        <dbReference type="Proteomes" id="UP001161017"/>
    </source>
</evidence>
<evidence type="ECO:0000256" key="2">
    <source>
        <dbReference type="SAM" id="MobiDB-lite"/>
    </source>
</evidence>
<gene>
    <name evidence="4" type="ORF">OHK93_000777</name>
</gene>
<proteinExistence type="predicted"/>
<dbReference type="Proteomes" id="UP001161017">
    <property type="component" value="Unassembled WGS sequence"/>
</dbReference>
<evidence type="ECO:0000313" key="4">
    <source>
        <dbReference type="EMBL" id="MDI1489580.1"/>
    </source>
</evidence>
<name>A0AA43QN95_9LECA</name>
<dbReference type="InterPro" id="IPR036812">
    <property type="entry name" value="NAD(P)_OxRdtase_dom_sf"/>
</dbReference>
<organism evidence="4 5">
    <name type="scientific">Ramalina farinacea</name>
    <dbReference type="NCBI Taxonomy" id="258253"/>
    <lineage>
        <taxon>Eukaryota</taxon>
        <taxon>Fungi</taxon>
        <taxon>Dikarya</taxon>
        <taxon>Ascomycota</taxon>
        <taxon>Pezizomycotina</taxon>
        <taxon>Lecanoromycetes</taxon>
        <taxon>OSLEUM clade</taxon>
        <taxon>Lecanoromycetidae</taxon>
        <taxon>Lecanorales</taxon>
        <taxon>Lecanorineae</taxon>
        <taxon>Ramalinaceae</taxon>
        <taxon>Ramalina</taxon>
    </lineage>
</organism>
<dbReference type="SUPFAM" id="SSF51430">
    <property type="entry name" value="NAD(P)-linked oxidoreductase"/>
    <property type="match status" value="1"/>
</dbReference>
<dbReference type="GO" id="GO:0005737">
    <property type="term" value="C:cytoplasm"/>
    <property type="evidence" value="ECO:0007669"/>
    <property type="project" value="TreeGrafter"/>
</dbReference>
<evidence type="ECO:0000259" key="3">
    <source>
        <dbReference type="Pfam" id="PF00248"/>
    </source>
</evidence>
<feature type="region of interest" description="Disordered" evidence="2">
    <location>
        <begin position="1"/>
        <end position="52"/>
    </location>
</feature>
<evidence type="ECO:0000256" key="1">
    <source>
        <dbReference type="ARBA" id="ARBA00023002"/>
    </source>
</evidence>
<sequence>MSTTTPKPTTICGREHSDTGPPLRPPHSQLPPPPPPLLPHPPHRRPPRHPQHQRLLLPHHRSRALPPSIRASVDAALTILADTKKIDIFEPARLDPSSTTPLEESIATLADLMTEGKIGGIGLSEVSAQTVRRAAAVHPIAAVEIELSLFTPEPLNAGGVVDTCRELGIPVVAYSPLGRGFLTGKVRTRGDLAEGDFRRKMPRFADAMFENNWERVRKLEEVARRKGVSVAQLAIAWVCAKGAVPIPGSTIRQSNQWRNRDGKRGYRHKDCDIQVNNTDESSAFGADVSEYAAITFRMAGKYI</sequence>
<protein>
    <recommendedName>
        <fullName evidence="3">NADP-dependent oxidoreductase domain-containing protein</fullName>
    </recommendedName>
</protein>
<dbReference type="GO" id="GO:0016491">
    <property type="term" value="F:oxidoreductase activity"/>
    <property type="evidence" value="ECO:0007669"/>
    <property type="project" value="UniProtKB-KW"/>
</dbReference>
<keyword evidence="5" id="KW-1185">Reference proteome</keyword>
<dbReference type="Gene3D" id="3.20.20.100">
    <property type="entry name" value="NADP-dependent oxidoreductase domain"/>
    <property type="match status" value="1"/>
</dbReference>
<dbReference type="Pfam" id="PF00248">
    <property type="entry name" value="Aldo_ket_red"/>
    <property type="match status" value="1"/>
</dbReference>
<accession>A0AA43QN95</accession>
<feature type="domain" description="NADP-dependent oxidoreductase" evidence="3">
    <location>
        <begin position="64"/>
        <end position="250"/>
    </location>
</feature>
<comment type="caution">
    <text evidence="4">The sequence shown here is derived from an EMBL/GenBank/DDBJ whole genome shotgun (WGS) entry which is preliminary data.</text>
</comment>